<comment type="caution">
    <text evidence="3">The sequence shown here is derived from an EMBL/GenBank/DDBJ whole genome shotgun (WGS) entry which is preliminary data.</text>
</comment>
<dbReference type="Proteomes" id="UP000324748">
    <property type="component" value="Unassembled WGS sequence"/>
</dbReference>
<feature type="transmembrane region" description="Helical" evidence="2">
    <location>
        <begin position="12"/>
        <end position="29"/>
    </location>
</feature>
<feature type="compositionally biased region" description="Low complexity" evidence="1">
    <location>
        <begin position="188"/>
        <end position="213"/>
    </location>
</feature>
<dbReference type="EMBL" id="VSWC01000014">
    <property type="protein sequence ID" value="KAA1115070.1"/>
    <property type="molecule type" value="Genomic_DNA"/>
</dbReference>
<keyword evidence="2" id="KW-0472">Membrane</keyword>
<feature type="transmembrane region" description="Helical" evidence="2">
    <location>
        <begin position="50"/>
        <end position="72"/>
    </location>
</feature>
<evidence type="ECO:0000256" key="1">
    <source>
        <dbReference type="SAM" id="MobiDB-lite"/>
    </source>
</evidence>
<evidence type="ECO:0000256" key="2">
    <source>
        <dbReference type="SAM" id="Phobius"/>
    </source>
</evidence>
<keyword evidence="2" id="KW-0812">Transmembrane</keyword>
<dbReference type="OrthoDB" id="2502792at2759"/>
<gene>
    <name evidence="3" type="ORF">PGT21_030844</name>
</gene>
<proteinExistence type="predicted"/>
<protein>
    <submittedName>
        <fullName evidence="3">Uncharacterized protein</fullName>
    </submittedName>
</protein>
<sequence length="266" mass="30239">MIATSVYNYLEPYLPAQAAYAISMVVFVFEKFFMPKFYEVYSHASLDPKTLVPFVISAIALYLSIVSIYHAFRAALRMVWFLLKWSIAIVILWFILGFLNEAKGNSHRGQSARNPFQSYQDSATSWWNSAAWSTSNLDPQSFIGPLQMIFGSSVASLFDPTKFFEQMSSHFQSHNKATNSFRPGKPQYSSSSYSSSDSTKQKSNSRSSRTQSNENTETPPNVRAFFQKVWTENLQNPLQSVFREPQSRNQGTKSQSSRSSHTTTSR</sequence>
<name>A0A5B0QPH2_PUCGR</name>
<keyword evidence="4" id="KW-1185">Reference proteome</keyword>
<feature type="compositionally biased region" description="Polar residues" evidence="1">
    <location>
        <begin position="230"/>
        <end position="239"/>
    </location>
</feature>
<evidence type="ECO:0000313" key="4">
    <source>
        <dbReference type="Proteomes" id="UP000324748"/>
    </source>
</evidence>
<feature type="transmembrane region" description="Helical" evidence="2">
    <location>
        <begin position="78"/>
        <end position="99"/>
    </location>
</feature>
<accession>A0A5B0QPH2</accession>
<reference evidence="3 4" key="1">
    <citation type="submission" date="2019-05" db="EMBL/GenBank/DDBJ databases">
        <title>Emergence of the Ug99 lineage of the wheat stem rust pathogen through somatic hybridization.</title>
        <authorList>
            <person name="Li F."/>
            <person name="Upadhyaya N.M."/>
            <person name="Sperschneider J."/>
            <person name="Matny O."/>
            <person name="Nguyen-Phuc H."/>
            <person name="Mago R."/>
            <person name="Raley C."/>
            <person name="Miller M.E."/>
            <person name="Silverstein K.A.T."/>
            <person name="Henningsen E."/>
            <person name="Hirsch C.D."/>
            <person name="Visser B."/>
            <person name="Pretorius Z.A."/>
            <person name="Steffenson B.J."/>
            <person name="Schwessinger B."/>
            <person name="Dodds P.N."/>
            <person name="Figueroa M."/>
        </authorList>
    </citation>
    <scope>NUCLEOTIDE SEQUENCE [LARGE SCALE GENOMIC DNA]</scope>
    <source>
        <strain evidence="3">21-0</strain>
    </source>
</reference>
<feature type="compositionally biased region" description="Low complexity" evidence="1">
    <location>
        <begin position="252"/>
        <end position="266"/>
    </location>
</feature>
<feature type="region of interest" description="Disordered" evidence="1">
    <location>
        <begin position="174"/>
        <end position="266"/>
    </location>
</feature>
<dbReference type="AlphaFoldDB" id="A0A5B0QPH2"/>
<evidence type="ECO:0000313" key="3">
    <source>
        <dbReference type="EMBL" id="KAA1115070.1"/>
    </source>
</evidence>
<keyword evidence="2" id="KW-1133">Transmembrane helix</keyword>
<organism evidence="3 4">
    <name type="scientific">Puccinia graminis f. sp. tritici</name>
    <dbReference type="NCBI Taxonomy" id="56615"/>
    <lineage>
        <taxon>Eukaryota</taxon>
        <taxon>Fungi</taxon>
        <taxon>Dikarya</taxon>
        <taxon>Basidiomycota</taxon>
        <taxon>Pucciniomycotina</taxon>
        <taxon>Pucciniomycetes</taxon>
        <taxon>Pucciniales</taxon>
        <taxon>Pucciniaceae</taxon>
        <taxon>Puccinia</taxon>
    </lineage>
</organism>